<evidence type="ECO:0000313" key="2">
    <source>
        <dbReference type="Proteomes" id="UP001198630"/>
    </source>
</evidence>
<evidence type="ECO:0000313" key="1">
    <source>
        <dbReference type="EMBL" id="MCD2114339.1"/>
    </source>
</evidence>
<dbReference type="RefSeq" id="WP_230792407.1">
    <property type="nucleotide sequence ID" value="NZ_JAJNCO010000019.1"/>
</dbReference>
<dbReference type="EMBL" id="JAJNCO010000019">
    <property type="protein sequence ID" value="MCD2114339.1"/>
    <property type="molecule type" value="Genomic_DNA"/>
</dbReference>
<dbReference type="AlphaFoldDB" id="A0AAW4XNI1"/>
<dbReference type="Proteomes" id="UP001198630">
    <property type="component" value="Unassembled WGS sequence"/>
</dbReference>
<name>A0AAW4XNI1_RHORH</name>
<organism evidence="1 2">
    <name type="scientific">Rhodococcus rhodochrous</name>
    <dbReference type="NCBI Taxonomy" id="1829"/>
    <lineage>
        <taxon>Bacteria</taxon>
        <taxon>Bacillati</taxon>
        <taxon>Actinomycetota</taxon>
        <taxon>Actinomycetes</taxon>
        <taxon>Mycobacteriales</taxon>
        <taxon>Nocardiaceae</taxon>
        <taxon>Rhodococcus</taxon>
    </lineage>
</organism>
<accession>A0AAW4XNI1</accession>
<proteinExistence type="predicted"/>
<comment type="caution">
    <text evidence="1">The sequence shown here is derived from an EMBL/GenBank/DDBJ whole genome shotgun (WGS) entry which is preliminary data.</text>
</comment>
<reference evidence="1" key="1">
    <citation type="submission" date="2021-11" db="EMBL/GenBank/DDBJ databases">
        <title>Development of a sustainable strategy for remediation of hydrocarbon-contaminated territories based on the waste exchange concept.</title>
        <authorList>
            <person name="Elkin A."/>
        </authorList>
    </citation>
    <scope>NUCLEOTIDE SEQUENCE</scope>
    <source>
        <strain evidence="1">IEGM 757</strain>
    </source>
</reference>
<gene>
    <name evidence="1" type="ORF">LQ384_24830</name>
</gene>
<protein>
    <submittedName>
        <fullName evidence="1">Uncharacterized protein</fullName>
    </submittedName>
</protein>
<sequence>MTFPIDQPGSVLALVFGRVIHIRDEGEVPAPFGESDDAGSAPFVDVVRYLSSRDVL</sequence>